<reference evidence="2 3" key="1">
    <citation type="submission" date="2016-04" db="EMBL/GenBank/DDBJ databases">
        <title>A degradative enzymes factory behind the ericoid mycorrhizal symbiosis.</title>
        <authorList>
            <consortium name="DOE Joint Genome Institute"/>
            <person name="Martino E."/>
            <person name="Morin E."/>
            <person name="Grelet G."/>
            <person name="Kuo A."/>
            <person name="Kohler A."/>
            <person name="Daghino S."/>
            <person name="Barry K."/>
            <person name="Choi C."/>
            <person name="Cichocki N."/>
            <person name="Clum A."/>
            <person name="Copeland A."/>
            <person name="Hainaut M."/>
            <person name="Haridas S."/>
            <person name="Labutti K."/>
            <person name="Lindquist E."/>
            <person name="Lipzen A."/>
            <person name="Khouja H.-R."/>
            <person name="Murat C."/>
            <person name="Ohm R."/>
            <person name="Olson A."/>
            <person name="Spatafora J."/>
            <person name="Veneault-Fourrey C."/>
            <person name="Henrissat B."/>
            <person name="Grigoriev I."/>
            <person name="Martin F."/>
            <person name="Perotto S."/>
        </authorList>
    </citation>
    <scope>NUCLEOTIDE SEQUENCE [LARGE SCALE GENOMIC DNA]</scope>
    <source>
        <strain evidence="2 3">F</strain>
    </source>
</reference>
<accession>A0A2J6RU46</accession>
<gene>
    <name evidence="2" type="ORF">L207DRAFT_580716</name>
</gene>
<proteinExistence type="predicted"/>
<feature type="domain" description="Heterokaryon incompatibility" evidence="1">
    <location>
        <begin position="22"/>
        <end position="111"/>
    </location>
</feature>
<keyword evidence="3" id="KW-1185">Reference proteome</keyword>
<dbReference type="PANTHER" id="PTHR10622:SF10">
    <property type="entry name" value="HET DOMAIN-CONTAINING PROTEIN"/>
    <property type="match status" value="1"/>
</dbReference>
<dbReference type="OrthoDB" id="674604at2759"/>
<dbReference type="AlphaFoldDB" id="A0A2J6RU46"/>
<organism evidence="2 3">
    <name type="scientific">Hyaloscypha variabilis (strain UAMH 11265 / GT02V1 / F)</name>
    <name type="common">Meliniomyces variabilis</name>
    <dbReference type="NCBI Taxonomy" id="1149755"/>
    <lineage>
        <taxon>Eukaryota</taxon>
        <taxon>Fungi</taxon>
        <taxon>Dikarya</taxon>
        <taxon>Ascomycota</taxon>
        <taxon>Pezizomycotina</taxon>
        <taxon>Leotiomycetes</taxon>
        <taxon>Helotiales</taxon>
        <taxon>Hyaloscyphaceae</taxon>
        <taxon>Hyaloscypha</taxon>
        <taxon>Hyaloscypha variabilis</taxon>
    </lineage>
</organism>
<protein>
    <submittedName>
        <fullName evidence="2">HET-domain-containing protein</fullName>
    </submittedName>
</protein>
<sequence length="564" mass="64896">MRLIHASELTMHEFFGDNIPEYAILSHRWEEGEVTFQDFKDGNGPEIVGWSKVTGCCARAILEGWKYVWIDSCCIDKSSSAELSEAINSMFRWYERSQVCYTYLSDVRNASEDPNVLGSDFWYSKWFTRGWTLQELLAPHLTKKFPAFPRHFFANLFSALHVDVDFFDQNWNWIGSKVILKHTIEEITGIKDLYEYKTASVAQKMSWASRRQTTRIEDQAYCLLGLFGVHMPPLYGEEEHAFFRLQLEIIAKTNDDSIFAWNSEISVNHGLLAHSPNNFMGSHSVVKATWDHLRPPHVMTSQGVYAHFQLISLRSEYLAPLNCGLRELDEPRGRKISVIALPLEQFNTPTGSIWRRKGRFEIVELHPLETAKKERTKLHVPQIPQLVEGEHRNTGVVTLILVPYKALNDRGFRKEHFSTLSEYVLVSREEGYFIRPGDFGHRLELLIRAKPKEETRQTAVAVVIFRNVELQRFGLVIGFLGGRLWVDIVVLDAEETGHQILSRSIGQEKLQPVRKLVMGRDRISRPFSNGSLNCRLMKTTSDRNLIADVTFDPEGKLSWPVRGP</sequence>
<name>A0A2J6RU46_HYAVF</name>
<dbReference type="Proteomes" id="UP000235786">
    <property type="component" value="Unassembled WGS sequence"/>
</dbReference>
<dbReference type="Pfam" id="PF06985">
    <property type="entry name" value="HET"/>
    <property type="match status" value="1"/>
</dbReference>
<evidence type="ECO:0000313" key="3">
    <source>
        <dbReference type="Proteomes" id="UP000235786"/>
    </source>
</evidence>
<dbReference type="InterPro" id="IPR010730">
    <property type="entry name" value="HET"/>
</dbReference>
<dbReference type="EMBL" id="KZ613943">
    <property type="protein sequence ID" value="PMD42038.1"/>
    <property type="molecule type" value="Genomic_DNA"/>
</dbReference>
<dbReference type="PANTHER" id="PTHR10622">
    <property type="entry name" value="HET DOMAIN-CONTAINING PROTEIN"/>
    <property type="match status" value="1"/>
</dbReference>
<evidence type="ECO:0000313" key="2">
    <source>
        <dbReference type="EMBL" id="PMD42038.1"/>
    </source>
</evidence>
<evidence type="ECO:0000259" key="1">
    <source>
        <dbReference type="Pfam" id="PF06985"/>
    </source>
</evidence>